<dbReference type="FunFam" id="2.40.330.10:FF:000001">
    <property type="entry name" value="Auxin response factor"/>
    <property type="match status" value="1"/>
</dbReference>
<dbReference type="InterPro" id="IPR044835">
    <property type="entry name" value="ARF_plant"/>
</dbReference>
<comment type="similarity">
    <text evidence="2 9">Belongs to the ARF family.</text>
</comment>
<dbReference type="KEGG" id="qlo:115972473"/>
<evidence type="ECO:0000313" key="14">
    <source>
        <dbReference type="Proteomes" id="UP000594261"/>
    </source>
</evidence>
<evidence type="ECO:0000256" key="2">
    <source>
        <dbReference type="ARBA" id="ARBA00007853"/>
    </source>
</evidence>
<dbReference type="PROSITE" id="PS51745">
    <property type="entry name" value="PB1"/>
    <property type="match status" value="1"/>
</dbReference>
<dbReference type="Gene3D" id="2.30.30.1040">
    <property type="match status" value="1"/>
</dbReference>
<evidence type="ECO:0000256" key="9">
    <source>
        <dbReference type="RuleBase" id="RU004561"/>
    </source>
</evidence>
<dbReference type="CDD" id="cd10017">
    <property type="entry name" value="B3_DNA"/>
    <property type="match status" value="1"/>
</dbReference>
<organism evidence="13 14">
    <name type="scientific">Quercus lobata</name>
    <name type="common">Valley oak</name>
    <dbReference type="NCBI Taxonomy" id="97700"/>
    <lineage>
        <taxon>Eukaryota</taxon>
        <taxon>Viridiplantae</taxon>
        <taxon>Streptophyta</taxon>
        <taxon>Embryophyta</taxon>
        <taxon>Tracheophyta</taxon>
        <taxon>Spermatophyta</taxon>
        <taxon>Magnoliopsida</taxon>
        <taxon>eudicotyledons</taxon>
        <taxon>Gunneridae</taxon>
        <taxon>Pentapetalae</taxon>
        <taxon>rosids</taxon>
        <taxon>fabids</taxon>
        <taxon>Fagales</taxon>
        <taxon>Fagaceae</taxon>
        <taxon>Quercus</taxon>
    </lineage>
</organism>
<gene>
    <name evidence="13" type="primary">LOC115972473</name>
</gene>
<dbReference type="EnsemblPlants" id="QL12p023967:mrna">
    <property type="protein sequence ID" value="QL12p023967:mrna"/>
    <property type="gene ID" value="QL12p023967"/>
</dbReference>
<dbReference type="GO" id="GO:0006355">
    <property type="term" value="P:regulation of DNA-templated transcription"/>
    <property type="evidence" value="ECO:0007669"/>
    <property type="project" value="InterPro"/>
</dbReference>
<dbReference type="AlphaFoldDB" id="A0A7N2N434"/>
<keyword evidence="6 9" id="KW-0804">Transcription</keyword>
<dbReference type="GO" id="GO:0005634">
    <property type="term" value="C:nucleus"/>
    <property type="evidence" value="ECO:0007669"/>
    <property type="project" value="UniProtKB-SubCell"/>
</dbReference>
<evidence type="ECO:0000256" key="1">
    <source>
        <dbReference type="ARBA" id="ARBA00004123"/>
    </source>
</evidence>
<evidence type="ECO:0000256" key="3">
    <source>
        <dbReference type="ARBA" id="ARBA00011726"/>
    </source>
</evidence>
<dbReference type="Gramene" id="QL12p023967:mrna">
    <property type="protein sequence ID" value="QL12p023967:mrna"/>
    <property type="gene ID" value="QL12p023967"/>
</dbReference>
<feature type="region of interest" description="Disordered" evidence="10">
    <location>
        <begin position="1"/>
        <end position="20"/>
    </location>
</feature>
<dbReference type="PANTHER" id="PTHR31384">
    <property type="entry name" value="AUXIN RESPONSE FACTOR 4-RELATED"/>
    <property type="match status" value="1"/>
</dbReference>
<evidence type="ECO:0000256" key="8">
    <source>
        <dbReference type="ARBA" id="ARBA00023294"/>
    </source>
</evidence>
<comment type="subcellular location">
    <subcellularLocation>
        <location evidence="1 9">Nucleus</location>
    </subcellularLocation>
</comment>
<feature type="domain" description="TF-B3" evidence="11">
    <location>
        <begin position="136"/>
        <end position="238"/>
    </location>
</feature>
<feature type="domain" description="PB1" evidence="12">
    <location>
        <begin position="615"/>
        <end position="697"/>
    </location>
</feature>
<dbReference type="InterPro" id="IPR010525">
    <property type="entry name" value="ARF_dom"/>
</dbReference>
<dbReference type="SUPFAM" id="SSF101936">
    <property type="entry name" value="DNA-binding pseudobarrel domain"/>
    <property type="match status" value="1"/>
</dbReference>
<dbReference type="GO" id="GO:0009734">
    <property type="term" value="P:auxin-activated signaling pathway"/>
    <property type="evidence" value="ECO:0007669"/>
    <property type="project" value="UniProtKB-KW"/>
</dbReference>
<dbReference type="Gene3D" id="3.10.20.90">
    <property type="entry name" value="Phosphatidylinositol 3-kinase Catalytic Subunit, Chain A, domain 1"/>
    <property type="match status" value="1"/>
</dbReference>
<dbReference type="RefSeq" id="XP_030948635.1">
    <property type="nucleotide sequence ID" value="XM_031092775.1"/>
</dbReference>
<sequence length="713" mass="80471">MGSVAESTERKRRIHTGLLPHSNQGEKDELYVELWHACAGPLVYIPRAGEKVFYFPQGHMEQVEAYTSDDGIMEMPIYNLRSKILCKVVYVQLKAEANTDEVFAQITLLPVAEQDEPSSEDENALFSPQRIGVCSFIKTLTTSDTSTHGGFSVPKRHATEFLPPLDTTQQTPAQELVAKDLHGYEWHFRHTYRGQPKRHLLTSGWSTFVTAKKLVAGDEFIFLRGENGQLRVGVRRAMKQLNSPSVSVISGYSMQHGILAGAFHAVSTGTMFTVYYRPWTSPSKFIIPFDQYMKSTENYYSIGTRFRMRFEGEECSEKRYMGTIVGNKDIDCIRWPGSEWRCLEVQWDATPDTFLHPERVSPWNIELIESTYKRSTSIISEQNRKRPVNPSSECSCLSRDGLVQYPAEYTCPKHLRVFQGQDKRNTGAQELGAQTPDVLPHLVAPSNPNWGHRHLGLENQLCSPMHERLSQCNSNKISYLSKNIAAPCPTHQWNPRYGVCDNVAASRNTSVSNVTSSNSGYQECRASESRDENEALLAPPTGCYRYRLFGVNLFNSYPELPSPQVATYCELSSPCSVPPTSQSSVCQTIQVSEPSKSSSDVLLDKQCNNCSITNRSCTKVRKYGNALGRSVDLMRFDGYDELISELDHMFDFKGSLINGSSGWHVTFTDDEGDMMPIGDYPWQEFCLMVRKMLIYPKEEIDRQNPGSPDPTPL</sequence>
<comment type="subunit">
    <text evidence="3 9">Homodimers and heterodimers.</text>
</comment>
<evidence type="ECO:0000256" key="4">
    <source>
        <dbReference type="ARBA" id="ARBA00023015"/>
    </source>
</evidence>
<reference evidence="13" key="2">
    <citation type="submission" date="2021-01" db="UniProtKB">
        <authorList>
            <consortium name="EnsemblPlants"/>
        </authorList>
    </citation>
    <scope>IDENTIFICATION</scope>
</reference>
<accession>A0A7N2N434</accession>
<dbReference type="Pfam" id="PF06507">
    <property type="entry name" value="ARF_AD"/>
    <property type="match status" value="1"/>
</dbReference>
<dbReference type="PROSITE" id="PS50863">
    <property type="entry name" value="B3"/>
    <property type="match status" value="1"/>
</dbReference>
<protein>
    <recommendedName>
        <fullName evidence="9">Auxin response factor</fullName>
    </recommendedName>
</protein>
<dbReference type="FunFam" id="2.30.30.1040:FF:000001">
    <property type="entry name" value="Auxin response factor"/>
    <property type="match status" value="1"/>
</dbReference>
<evidence type="ECO:0000313" key="13">
    <source>
        <dbReference type="EnsemblPlants" id="QL12p023967:mrna"/>
    </source>
</evidence>
<dbReference type="SUPFAM" id="SSF54277">
    <property type="entry name" value="CAD &amp; PB1 domains"/>
    <property type="match status" value="1"/>
</dbReference>
<reference evidence="13 14" key="1">
    <citation type="journal article" date="2016" name="G3 (Bethesda)">
        <title>First Draft Assembly and Annotation of the Genome of a California Endemic Oak Quercus lobata Nee (Fagaceae).</title>
        <authorList>
            <person name="Sork V.L."/>
            <person name="Fitz-Gibbon S.T."/>
            <person name="Puiu D."/>
            <person name="Crepeau M."/>
            <person name="Gugger P.F."/>
            <person name="Sherman R."/>
            <person name="Stevens K."/>
            <person name="Langley C.H."/>
            <person name="Pellegrini M."/>
            <person name="Salzberg S.L."/>
        </authorList>
    </citation>
    <scope>NUCLEOTIDE SEQUENCE [LARGE SCALE GENOMIC DNA]</scope>
    <source>
        <strain evidence="13 14">cv. SW786</strain>
    </source>
</reference>
<dbReference type="InterPro" id="IPR053793">
    <property type="entry name" value="PB1-like"/>
</dbReference>
<dbReference type="SMART" id="SM01019">
    <property type="entry name" value="B3"/>
    <property type="match status" value="1"/>
</dbReference>
<dbReference type="OrthoDB" id="1668982at2759"/>
<keyword evidence="8 9" id="KW-0927">Auxin signaling pathway</keyword>
<dbReference type="EMBL" id="LRBV02000012">
    <property type="status" value="NOT_ANNOTATED_CDS"/>
    <property type="molecule type" value="Genomic_DNA"/>
</dbReference>
<dbReference type="OMA" id="RHADECF"/>
<evidence type="ECO:0000256" key="6">
    <source>
        <dbReference type="ARBA" id="ARBA00023163"/>
    </source>
</evidence>
<evidence type="ECO:0000259" key="11">
    <source>
        <dbReference type="PROSITE" id="PS50863"/>
    </source>
</evidence>
<evidence type="ECO:0000256" key="5">
    <source>
        <dbReference type="ARBA" id="ARBA00023125"/>
    </source>
</evidence>
<dbReference type="InterPro" id="IPR015300">
    <property type="entry name" value="DNA-bd_pseudobarrel_sf"/>
</dbReference>
<dbReference type="InParanoid" id="A0A7N2N434"/>
<keyword evidence="5 9" id="KW-0238">DNA-binding</keyword>
<keyword evidence="7 9" id="KW-0539">Nucleus</keyword>
<comment type="function">
    <text evidence="9">Auxin response factors (ARFs) are transcriptional factors that bind specifically to the DNA sequence 5'-TGTCTC-3' found in the auxin-responsive promoter elements (AuxREs).</text>
</comment>
<dbReference type="Proteomes" id="UP000594261">
    <property type="component" value="Chromosome 12"/>
</dbReference>
<dbReference type="InterPro" id="IPR003340">
    <property type="entry name" value="B3_DNA-bd"/>
</dbReference>
<keyword evidence="14" id="KW-1185">Reference proteome</keyword>
<evidence type="ECO:0000256" key="10">
    <source>
        <dbReference type="SAM" id="MobiDB-lite"/>
    </source>
</evidence>
<evidence type="ECO:0000256" key="7">
    <source>
        <dbReference type="ARBA" id="ARBA00023242"/>
    </source>
</evidence>
<dbReference type="Pfam" id="PF02362">
    <property type="entry name" value="B3"/>
    <property type="match status" value="1"/>
</dbReference>
<proteinExistence type="inferred from homology"/>
<keyword evidence="4 9" id="KW-0805">Transcription regulation</keyword>
<dbReference type="GeneID" id="115972473"/>
<evidence type="ECO:0000259" key="12">
    <source>
        <dbReference type="PROSITE" id="PS51745"/>
    </source>
</evidence>
<dbReference type="Gene3D" id="2.40.330.10">
    <property type="entry name" value="DNA-binding pseudobarrel domain"/>
    <property type="match status" value="1"/>
</dbReference>
<dbReference type="GO" id="GO:0003677">
    <property type="term" value="F:DNA binding"/>
    <property type="evidence" value="ECO:0007669"/>
    <property type="project" value="UniProtKB-KW"/>
</dbReference>
<name>A0A7N2N434_QUELO</name>
<dbReference type="PANTHER" id="PTHR31384:SF25">
    <property type="entry name" value="AUXIN RESPONSE FACTOR"/>
    <property type="match status" value="1"/>
</dbReference>